<feature type="region of interest" description="Disordered" evidence="1">
    <location>
        <begin position="257"/>
        <end position="277"/>
    </location>
</feature>
<keyword evidence="2" id="KW-0812">Transmembrane</keyword>
<sequence>MVNENDFDANLIWLTSATVSFCLALTVITCVCGCRKRVPKNELLGLAGLVKITNPDENVNFSTSTPNVELNSVSVSSTEINSDSQDKRGQNAVATATRSLPDLPVDSGETSEKLWGPTENNVDTNSDLYATVEDAGRKKRLLTSGLTVDSSYTPSQTDDSLSPYARLRGEHPYDQLKQNEHPYAQVGTNGAKNPGPSTSNETAVNTTPSRRCPEQVEMEEARKSPSLNEVPDEIPAASAIAGSVPANHDLPYMTPPIPTQQQQQHFSGDSVDSSKGYTSISVREPLSRILASRRNGAGVMDPHYATVSDDSDEMYAAIEERQSSHVGDPSGAGEYTSGSETYAQIAQPHSSSGLHNPSQHPPNLSLVLHHQDSVSTCSSDSPRRDRRVANSPLPQVPTLDEMYAKVIKKGRSPTSPDPPENGPLNRRSSQVVDDEPSSLPGYETVNSSDPNYEELQPSPCGEPDYASLSRRYLHPSGFIEVNYEPAYETAHYPHSTYEPGSLIDPNYESVGSSNEPPYERVNNISPEPPDYEVVCSRQGQLTSVADLYAKVHKPEKR</sequence>
<evidence type="ECO:0000313" key="3">
    <source>
        <dbReference type="EMBL" id="JAQ05327.1"/>
    </source>
</evidence>
<proteinExistence type="predicted"/>
<feature type="region of interest" description="Disordered" evidence="1">
    <location>
        <begin position="96"/>
        <end position="122"/>
    </location>
</feature>
<evidence type="ECO:0000256" key="1">
    <source>
        <dbReference type="SAM" id="MobiDB-lite"/>
    </source>
</evidence>
<dbReference type="EMBL" id="GDHC01013302">
    <property type="protein sequence ID" value="JAQ05327.1"/>
    <property type="molecule type" value="Transcribed_RNA"/>
</dbReference>
<gene>
    <name evidence="3" type="ORF">g.74245</name>
</gene>
<feature type="compositionally biased region" description="Polar residues" evidence="1">
    <location>
        <begin position="265"/>
        <end position="277"/>
    </location>
</feature>
<keyword evidence="2" id="KW-0472">Membrane</keyword>
<feature type="region of interest" description="Disordered" evidence="1">
    <location>
        <begin position="371"/>
        <end position="463"/>
    </location>
</feature>
<feature type="transmembrane region" description="Helical" evidence="2">
    <location>
        <begin position="12"/>
        <end position="34"/>
    </location>
</feature>
<keyword evidence="2" id="KW-1133">Transmembrane helix</keyword>
<feature type="region of interest" description="Disordered" evidence="1">
    <location>
        <begin position="187"/>
        <end position="215"/>
    </location>
</feature>
<reference evidence="3" key="1">
    <citation type="journal article" date="2016" name="Gigascience">
        <title>De novo construction of an expanded transcriptome assembly for the western tarnished plant bug, Lygus hesperus.</title>
        <authorList>
            <person name="Tassone E.E."/>
            <person name="Geib S.M."/>
            <person name="Hall B."/>
            <person name="Fabrick J.A."/>
            <person name="Brent C.S."/>
            <person name="Hull J.J."/>
        </authorList>
    </citation>
    <scope>NUCLEOTIDE SEQUENCE</scope>
</reference>
<dbReference type="AlphaFoldDB" id="A0A146LEA8"/>
<name>A0A146LEA8_LYGHE</name>
<organism evidence="3">
    <name type="scientific">Lygus hesperus</name>
    <name type="common">Western plant bug</name>
    <dbReference type="NCBI Taxonomy" id="30085"/>
    <lineage>
        <taxon>Eukaryota</taxon>
        <taxon>Metazoa</taxon>
        <taxon>Ecdysozoa</taxon>
        <taxon>Arthropoda</taxon>
        <taxon>Hexapoda</taxon>
        <taxon>Insecta</taxon>
        <taxon>Pterygota</taxon>
        <taxon>Neoptera</taxon>
        <taxon>Paraneoptera</taxon>
        <taxon>Hemiptera</taxon>
        <taxon>Heteroptera</taxon>
        <taxon>Panheteroptera</taxon>
        <taxon>Cimicomorpha</taxon>
        <taxon>Miridae</taxon>
        <taxon>Mirini</taxon>
        <taxon>Lygus</taxon>
    </lineage>
</organism>
<protein>
    <submittedName>
        <fullName evidence="3">Uncharacterized protein</fullName>
    </submittedName>
</protein>
<feature type="compositionally biased region" description="Polar residues" evidence="1">
    <location>
        <begin position="187"/>
        <end position="209"/>
    </location>
</feature>
<evidence type="ECO:0000256" key="2">
    <source>
        <dbReference type="SAM" id="Phobius"/>
    </source>
</evidence>
<feature type="region of interest" description="Disordered" evidence="1">
    <location>
        <begin position="504"/>
        <end position="525"/>
    </location>
</feature>
<accession>A0A146LEA8</accession>